<organism evidence="2 3">
    <name type="scientific">Gardnerella leopoldii</name>
    <dbReference type="NCBI Taxonomy" id="2792978"/>
    <lineage>
        <taxon>Bacteria</taxon>
        <taxon>Bacillati</taxon>
        <taxon>Actinomycetota</taxon>
        <taxon>Actinomycetes</taxon>
        <taxon>Bifidobacteriales</taxon>
        <taxon>Bifidobacteriaceae</taxon>
        <taxon>Gardnerella</taxon>
    </lineage>
</organism>
<accession>A0ABX4SEU2</accession>
<dbReference type="Proteomes" id="UP000235111">
    <property type="component" value="Unassembled WGS sequence"/>
</dbReference>
<name>A0ABX4SEU2_9BIFI</name>
<evidence type="ECO:0000313" key="2">
    <source>
        <dbReference type="EMBL" id="PKZ19712.1"/>
    </source>
</evidence>
<feature type="compositionally biased region" description="Polar residues" evidence="1">
    <location>
        <begin position="31"/>
        <end position="53"/>
    </location>
</feature>
<feature type="region of interest" description="Disordered" evidence="1">
    <location>
        <begin position="31"/>
        <end position="61"/>
    </location>
</feature>
<dbReference type="EMBL" id="PKHC01000001">
    <property type="protein sequence ID" value="PKZ19712.1"/>
    <property type="molecule type" value="Genomic_DNA"/>
</dbReference>
<comment type="caution">
    <text evidence="2">The sequence shown here is derived from an EMBL/GenBank/DDBJ whole genome shotgun (WGS) entry which is preliminary data.</text>
</comment>
<gene>
    <name evidence="2" type="ORF">CYJ59_04730</name>
</gene>
<sequence>MPVGFMNQQALPGVQNTALSAANEREISQTTKANVDTNASKHNHAQNQQTNSRQKLKRKIM</sequence>
<evidence type="ECO:0000256" key="1">
    <source>
        <dbReference type="SAM" id="MobiDB-lite"/>
    </source>
</evidence>
<proteinExistence type="predicted"/>
<reference evidence="2 3" key="1">
    <citation type="submission" date="2017-12" db="EMBL/GenBank/DDBJ databases">
        <title>Phylogenetic diversity of female urinary microbiome.</title>
        <authorList>
            <person name="Thomas-White K."/>
            <person name="Wolfe A.J."/>
        </authorList>
    </citation>
    <scope>NUCLEOTIDE SEQUENCE [LARGE SCALE GENOMIC DNA]</scope>
    <source>
        <strain evidence="2 3">UMB0912</strain>
    </source>
</reference>
<keyword evidence="3" id="KW-1185">Reference proteome</keyword>
<protein>
    <submittedName>
        <fullName evidence="2">Uncharacterized protein</fullName>
    </submittedName>
</protein>
<evidence type="ECO:0000313" key="3">
    <source>
        <dbReference type="Proteomes" id="UP000235111"/>
    </source>
</evidence>